<evidence type="ECO:0000256" key="1">
    <source>
        <dbReference type="ARBA" id="ARBA00004123"/>
    </source>
</evidence>
<evidence type="ECO:0000256" key="7">
    <source>
        <dbReference type="SAM" id="MobiDB-lite"/>
    </source>
</evidence>
<organism evidence="9 10">
    <name type="scientific">Polypedilum vanderplanki</name>
    <name type="common">Sleeping chironomid midge</name>
    <dbReference type="NCBI Taxonomy" id="319348"/>
    <lineage>
        <taxon>Eukaryota</taxon>
        <taxon>Metazoa</taxon>
        <taxon>Ecdysozoa</taxon>
        <taxon>Arthropoda</taxon>
        <taxon>Hexapoda</taxon>
        <taxon>Insecta</taxon>
        <taxon>Pterygota</taxon>
        <taxon>Neoptera</taxon>
        <taxon>Endopterygota</taxon>
        <taxon>Diptera</taxon>
        <taxon>Nematocera</taxon>
        <taxon>Chironomoidea</taxon>
        <taxon>Chironomidae</taxon>
        <taxon>Chironominae</taxon>
        <taxon>Polypedilum</taxon>
        <taxon>Polypedilum</taxon>
    </lineage>
</organism>
<evidence type="ECO:0000256" key="5">
    <source>
        <dbReference type="ARBA" id="ARBA00025751"/>
    </source>
</evidence>
<dbReference type="InterPro" id="IPR022905">
    <property type="entry name" value="Rpo11-like"/>
</dbReference>
<dbReference type="HAMAP" id="MF_00261">
    <property type="entry name" value="RNApol_arch_Rpo11"/>
    <property type="match status" value="1"/>
</dbReference>
<dbReference type="Pfam" id="PF13656">
    <property type="entry name" value="RNA_pol_L_2"/>
    <property type="match status" value="1"/>
</dbReference>
<dbReference type="InterPro" id="IPR009025">
    <property type="entry name" value="RBP11-like_dimer"/>
</dbReference>
<dbReference type="SUPFAM" id="SSF55257">
    <property type="entry name" value="RBP11-like subunits of RNA polymerase"/>
    <property type="match status" value="1"/>
</dbReference>
<feature type="domain" description="DNA-directed RNA polymerase RBP11-like dimerisation" evidence="8">
    <location>
        <begin position="21"/>
        <end position="93"/>
    </location>
</feature>
<dbReference type="CDD" id="cd07029">
    <property type="entry name" value="RNAP_I_III_AC19"/>
    <property type="match status" value="1"/>
</dbReference>
<dbReference type="GO" id="GO:0006362">
    <property type="term" value="P:transcription elongation by RNA polymerase I"/>
    <property type="evidence" value="ECO:0007669"/>
    <property type="project" value="TreeGrafter"/>
</dbReference>
<reference evidence="9" key="1">
    <citation type="submission" date="2021-03" db="EMBL/GenBank/DDBJ databases">
        <title>Chromosome level genome of the anhydrobiotic midge Polypedilum vanderplanki.</title>
        <authorList>
            <person name="Yoshida Y."/>
            <person name="Kikawada T."/>
            <person name="Gusev O."/>
        </authorList>
    </citation>
    <scope>NUCLEOTIDE SEQUENCE</scope>
    <source>
        <strain evidence="9">NIAS01</strain>
        <tissue evidence="9">Whole body or cell culture</tissue>
    </source>
</reference>
<dbReference type="GO" id="GO:0006383">
    <property type="term" value="P:transcription by RNA polymerase III"/>
    <property type="evidence" value="ECO:0007669"/>
    <property type="project" value="TreeGrafter"/>
</dbReference>
<evidence type="ECO:0000256" key="2">
    <source>
        <dbReference type="ARBA" id="ARBA00022478"/>
    </source>
</evidence>
<dbReference type="GO" id="GO:0005666">
    <property type="term" value="C:RNA polymerase III complex"/>
    <property type="evidence" value="ECO:0007669"/>
    <property type="project" value="TreeGrafter"/>
</dbReference>
<dbReference type="InterPro" id="IPR008193">
    <property type="entry name" value="RNA_pol_Rpb11_13-16kDa_CS"/>
</dbReference>
<protein>
    <recommendedName>
        <fullName evidence="6">DNA-directed RNA polymerase I subunit D</fullName>
    </recommendedName>
</protein>
<dbReference type="OrthoDB" id="510325at2759"/>
<dbReference type="GO" id="GO:0003899">
    <property type="term" value="F:DNA-directed RNA polymerase activity"/>
    <property type="evidence" value="ECO:0007669"/>
    <property type="project" value="InterPro"/>
</dbReference>
<dbReference type="GO" id="GO:0005736">
    <property type="term" value="C:RNA polymerase I complex"/>
    <property type="evidence" value="ECO:0007669"/>
    <property type="project" value="TreeGrafter"/>
</dbReference>
<evidence type="ECO:0000259" key="8">
    <source>
        <dbReference type="Pfam" id="PF13656"/>
    </source>
</evidence>
<dbReference type="GO" id="GO:0046983">
    <property type="term" value="F:protein dimerization activity"/>
    <property type="evidence" value="ECO:0007669"/>
    <property type="project" value="InterPro"/>
</dbReference>
<dbReference type="Proteomes" id="UP001107558">
    <property type="component" value="Chromosome 4"/>
</dbReference>
<keyword evidence="10" id="KW-1185">Reference proteome</keyword>
<accession>A0A9J6BAE9</accession>
<dbReference type="PANTHER" id="PTHR13946">
    <property type="entry name" value="DNA-DIRECTED RNA POLYMERASE I,II,III"/>
    <property type="match status" value="1"/>
</dbReference>
<name>A0A9J6BAE9_POLVA</name>
<keyword evidence="2" id="KW-0240">DNA-directed RNA polymerase</keyword>
<comment type="similarity">
    <text evidence="5">Belongs to the archaeal Rpo11/eukaryotic RPB11/RPC19 RNA polymerase subunit family.</text>
</comment>
<evidence type="ECO:0000313" key="9">
    <source>
        <dbReference type="EMBL" id="KAG5666663.1"/>
    </source>
</evidence>
<dbReference type="InterPro" id="IPR033898">
    <property type="entry name" value="RNAP_AC19"/>
</dbReference>
<dbReference type="GO" id="GO:0003677">
    <property type="term" value="F:DNA binding"/>
    <property type="evidence" value="ECO:0007669"/>
    <property type="project" value="InterPro"/>
</dbReference>
<dbReference type="EMBL" id="JADBJN010000004">
    <property type="protein sequence ID" value="KAG5666663.1"/>
    <property type="molecule type" value="Genomic_DNA"/>
</dbReference>
<evidence type="ECO:0000256" key="6">
    <source>
        <dbReference type="ARBA" id="ARBA00031757"/>
    </source>
</evidence>
<dbReference type="AlphaFoldDB" id="A0A9J6BAE9"/>
<proteinExistence type="inferred from homology"/>
<dbReference type="Gene3D" id="3.30.1360.10">
    <property type="entry name" value="RNA polymerase, RBP11-like subunit"/>
    <property type="match status" value="1"/>
</dbReference>
<keyword evidence="3" id="KW-0804">Transcription</keyword>
<dbReference type="InterPro" id="IPR036603">
    <property type="entry name" value="RBP11-like"/>
</dbReference>
<evidence type="ECO:0000313" key="10">
    <source>
        <dbReference type="Proteomes" id="UP001107558"/>
    </source>
</evidence>
<feature type="compositionally biased region" description="Basic and acidic residues" evidence="7">
    <location>
        <begin position="1"/>
        <end position="17"/>
    </location>
</feature>
<dbReference type="PROSITE" id="PS01154">
    <property type="entry name" value="RNA_POL_L_13KD"/>
    <property type="match status" value="1"/>
</dbReference>
<evidence type="ECO:0000256" key="3">
    <source>
        <dbReference type="ARBA" id="ARBA00023163"/>
    </source>
</evidence>
<sequence length="96" mass="10805">MQTEKKITEIAGDEHDNQTSSTFVIEGEGHTLGNILKNIISNYADVQFCGYTLPHPVENKIHFRIQSTGKTKAIEILKRGLEDIKFICDTVLETPM</sequence>
<evidence type="ECO:0000256" key="4">
    <source>
        <dbReference type="ARBA" id="ARBA00023242"/>
    </source>
</evidence>
<keyword evidence="4" id="KW-0539">Nucleus</keyword>
<comment type="subcellular location">
    <subcellularLocation>
        <location evidence="1">Nucleus</location>
    </subcellularLocation>
</comment>
<dbReference type="PANTHER" id="PTHR13946:SF28">
    <property type="entry name" value="DNA-DIRECTED RNA POLYMERASES I AND III SUBUNIT RPAC2"/>
    <property type="match status" value="1"/>
</dbReference>
<gene>
    <name evidence="9" type="ORF">PVAND_014678</name>
</gene>
<comment type="caution">
    <text evidence="9">The sequence shown here is derived from an EMBL/GenBank/DDBJ whole genome shotgun (WGS) entry which is preliminary data.</text>
</comment>
<feature type="region of interest" description="Disordered" evidence="7">
    <location>
        <begin position="1"/>
        <end position="20"/>
    </location>
</feature>